<dbReference type="NCBIfam" id="TIGR00888">
    <property type="entry name" value="guaA_Nterm"/>
    <property type="match status" value="1"/>
</dbReference>
<name>A0A8B8EGH4_CRAVI</name>
<dbReference type="GO" id="GO:0005829">
    <property type="term" value="C:cytosol"/>
    <property type="evidence" value="ECO:0007669"/>
    <property type="project" value="TreeGrafter"/>
</dbReference>
<evidence type="ECO:0000256" key="4">
    <source>
        <dbReference type="ARBA" id="ARBA00022598"/>
    </source>
</evidence>
<dbReference type="InterPro" id="IPR004739">
    <property type="entry name" value="GMP_synth_GATase"/>
</dbReference>
<dbReference type="InterPro" id="IPR022310">
    <property type="entry name" value="NAD/GMP_synthase"/>
</dbReference>
<dbReference type="InterPro" id="IPR001674">
    <property type="entry name" value="GMP_synth_C"/>
</dbReference>
<dbReference type="KEGG" id="cvn:111134455"/>
<proteinExistence type="predicted"/>
<dbReference type="PROSITE" id="PS51553">
    <property type="entry name" value="GMPS_ATP_PPASE"/>
    <property type="match status" value="1"/>
</dbReference>
<dbReference type="FunFam" id="3.40.50.620:FF:000044">
    <property type="entry name" value="GMP synthase [glutamine-hydrolyzing]"/>
    <property type="match status" value="1"/>
</dbReference>
<keyword evidence="13" id="KW-1185">Reference proteome</keyword>
<dbReference type="FunFam" id="3.30.300.10:FF:000008">
    <property type="entry name" value="GMP synthase [glutamine-hydrolyzing]"/>
    <property type="match status" value="1"/>
</dbReference>
<dbReference type="InterPro" id="IPR017926">
    <property type="entry name" value="GATASE"/>
</dbReference>
<dbReference type="AlphaFoldDB" id="A0A8B8EGH4"/>
<dbReference type="GO" id="GO:0003921">
    <property type="term" value="F:GMP synthase activity"/>
    <property type="evidence" value="ECO:0007669"/>
    <property type="project" value="InterPro"/>
</dbReference>
<keyword evidence="4" id="KW-0436">Ligase</keyword>
<dbReference type="PRINTS" id="PR00096">
    <property type="entry name" value="GATASE"/>
</dbReference>
<evidence type="ECO:0000256" key="10">
    <source>
        <dbReference type="ARBA" id="ARBA00031356"/>
    </source>
</evidence>
<dbReference type="Proteomes" id="UP000694844">
    <property type="component" value="Chromosome 5"/>
</dbReference>
<evidence type="ECO:0000256" key="9">
    <source>
        <dbReference type="ARBA" id="ARBA00022962"/>
    </source>
</evidence>
<keyword evidence="5 11" id="KW-0547">Nucleotide-binding</keyword>
<keyword evidence="8 11" id="KW-0067">ATP-binding</keyword>
<dbReference type="Pfam" id="PF00117">
    <property type="entry name" value="GATase"/>
    <property type="match status" value="1"/>
</dbReference>
<dbReference type="NCBIfam" id="NF000848">
    <property type="entry name" value="PRK00074.1"/>
    <property type="match status" value="1"/>
</dbReference>
<evidence type="ECO:0000313" key="14">
    <source>
        <dbReference type="RefSeq" id="XP_022339180.1"/>
    </source>
</evidence>
<dbReference type="InterPro" id="IPR014729">
    <property type="entry name" value="Rossmann-like_a/b/a_fold"/>
</dbReference>
<keyword evidence="9" id="KW-0315">Glutamine amidotransferase</keyword>
<sequence length="685" mass="75842">MNGSDETGYVNGAGDSSERVAILDAGAQYGKVIDRRVRELYVESQILPLDTPAFALKEGAYKAIIISGGPNSVYAENAPRYDPEIFTCGLPVLGICYGLQLLNKEFGGSVHPKEAREDGQFTITIDTNCSLFRSLKKEQNVLLTHGDSIDTVANGFTAIAHSGNIIAGIANEDKKLYGVQFHPEVDLTDQGKEMMHHFLFDIAKCKGMFTMQGREAECLKYIKDVTGDHKVLMLLSGGVDSTVCAALLHKALTKEQVIAVHIDNGFMRKNESQTVVQSLNKLGLNVKVVKAAHTFYNGSTSISVKTGDSTPRKRKTERLNTVVCPEEKRKIIGDTFMRVANEVLEELNLKPEDVYLGQGTLRPDLIESASELASGKADAIKTHHNDTELVRELRKQGRVVEPLKDFHKDEVRTIGKDLGLPPELVHRHPFPGPGLAIRVICAEEPYMCKDFAETSILLKFMMDFSNSVKTPHTLITRLKNSTSEEEQKQLKRISEEAQLFSTLLPIKTVGVQGDCRSYSYVVGISSDSEPNWDNLMILAKLIPRICHNINRVVYIFGGSVRFPVEDITPTYLTNGVLSTLRQADFLATEVLHSTNTTSNLSQMPVIIIPVHFDRDPVKNSPSCQRSIVIRTFITNDFMTGIAATPNKNFSAQVLNQMVDRISTVPGISRVLYDLTSKPPGTTEWE</sequence>
<keyword evidence="6 11" id="KW-0332">GMP biosynthesis</keyword>
<comment type="pathway">
    <text evidence="1">Purine metabolism; GMP biosynthesis; GMP from XMP (L-Gln route): step 1/1.</text>
</comment>
<feature type="binding site" evidence="11">
    <location>
        <begin position="236"/>
        <end position="242"/>
    </location>
    <ligand>
        <name>ATP</name>
        <dbReference type="ChEBI" id="CHEBI:30616"/>
    </ligand>
</feature>
<feature type="domain" description="GMPS ATP-PPase" evidence="12">
    <location>
        <begin position="209"/>
        <end position="427"/>
    </location>
</feature>
<gene>
    <name evidence="14" type="primary">LOC111134455</name>
</gene>
<dbReference type="PANTHER" id="PTHR11922:SF2">
    <property type="entry name" value="GMP SYNTHASE [GLUTAMINE-HYDROLYZING]"/>
    <property type="match status" value="1"/>
</dbReference>
<dbReference type="CDD" id="cd01997">
    <property type="entry name" value="GMP_synthase_C"/>
    <property type="match status" value="1"/>
</dbReference>
<evidence type="ECO:0000256" key="11">
    <source>
        <dbReference type="PROSITE-ProRule" id="PRU00886"/>
    </source>
</evidence>
<dbReference type="PANTHER" id="PTHR11922">
    <property type="entry name" value="GMP SYNTHASE-RELATED"/>
    <property type="match status" value="1"/>
</dbReference>
<organism evidence="13 14">
    <name type="scientific">Crassostrea virginica</name>
    <name type="common">Eastern oyster</name>
    <dbReference type="NCBI Taxonomy" id="6565"/>
    <lineage>
        <taxon>Eukaryota</taxon>
        <taxon>Metazoa</taxon>
        <taxon>Spiralia</taxon>
        <taxon>Lophotrochozoa</taxon>
        <taxon>Mollusca</taxon>
        <taxon>Bivalvia</taxon>
        <taxon>Autobranchia</taxon>
        <taxon>Pteriomorphia</taxon>
        <taxon>Ostreida</taxon>
        <taxon>Ostreoidea</taxon>
        <taxon>Ostreidae</taxon>
        <taxon>Crassostrea</taxon>
    </lineage>
</organism>
<dbReference type="Pfam" id="PF02540">
    <property type="entry name" value="NAD_synthase"/>
    <property type="match status" value="1"/>
</dbReference>
<dbReference type="PROSITE" id="PS51273">
    <property type="entry name" value="GATASE_TYPE_1"/>
    <property type="match status" value="1"/>
</dbReference>
<dbReference type="GO" id="GO:0005524">
    <property type="term" value="F:ATP binding"/>
    <property type="evidence" value="ECO:0007669"/>
    <property type="project" value="UniProtKB-UniRule"/>
</dbReference>
<evidence type="ECO:0000259" key="12">
    <source>
        <dbReference type="PROSITE" id="PS51553"/>
    </source>
</evidence>
<evidence type="ECO:0000256" key="8">
    <source>
        <dbReference type="ARBA" id="ARBA00022840"/>
    </source>
</evidence>
<dbReference type="CDD" id="cd01742">
    <property type="entry name" value="GATase1_GMP_Synthase"/>
    <property type="match status" value="1"/>
</dbReference>
<dbReference type="Gene3D" id="3.30.300.10">
    <property type="match status" value="2"/>
</dbReference>
<dbReference type="InterPro" id="IPR029062">
    <property type="entry name" value="Class_I_gatase-like"/>
</dbReference>
<evidence type="ECO:0000256" key="2">
    <source>
        <dbReference type="ARBA" id="ARBA00011738"/>
    </source>
</evidence>
<evidence type="ECO:0000256" key="5">
    <source>
        <dbReference type="ARBA" id="ARBA00022741"/>
    </source>
</evidence>
<dbReference type="Gene3D" id="3.40.50.880">
    <property type="match status" value="1"/>
</dbReference>
<dbReference type="GeneID" id="111134455"/>
<dbReference type="FunFam" id="3.30.300.10:FF:000013">
    <property type="entry name" value="GMP synthase (Glutamine-hydrolyzing)"/>
    <property type="match status" value="1"/>
</dbReference>
<dbReference type="OrthoDB" id="1724632at2759"/>
<evidence type="ECO:0000256" key="3">
    <source>
        <dbReference type="ARBA" id="ARBA00012746"/>
    </source>
</evidence>
<dbReference type="FunFam" id="3.40.50.880:FF:000013">
    <property type="entry name" value="GMP synthase [glutamine-hydrolyzing]"/>
    <property type="match status" value="1"/>
</dbReference>
<evidence type="ECO:0000256" key="7">
    <source>
        <dbReference type="ARBA" id="ARBA00022755"/>
    </source>
</evidence>
<comment type="subunit">
    <text evidence="2">Homodimer.</text>
</comment>
<dbReference type="EC" id="6.3.5.2" evidence="3"/>
<dbReference type="Gene3D" id="3.40.50.620">
    <property type="entry name" value="HUPs"/>
    <property type="match status" value="1"/>
</dbReference>
<dbReference type="SUPFAM" id="SSF54810">
    <property type="entry name" value="GMP synthetase C-terminal dimerisation domain"/>
    <property type="match status" value="2"/>
</dbReference>
<dbReference type="SUPFAM" id="SSF52317">
    <property type="entry name" value="Class I glutamine amidotransferase-like"/>
    <property type="match status" value="1"/>
</dbReference>
<evidence type="ECO:0000313" key="13">
    <source>
        <dbReference type="Proteomes" id="UP000694844"/>
    </source>
</evidence>
<dbReference type="UniPathway" id="UPA00189">
    <property type="reaction ID" value="UER00296"/>
</dbReference>
<dbReference type="InterPro" id="IPR025777">
    <property type="entry name" value="GMPS_ATP_PPase_dom"/>
</dbReference>
<dbReference type="SUPFAM" id="SSF52402">
    <property type="entry name" value="Adenine nucleotide alpha hydrolases-like"/>
    <property type="match status" value="1"/>
</dbReference>
<protein>
    <recommendedName>
        <fullName evidence="3">GMP synthase (glutamine-hydrolyzing)</fullName>
        <ecNumber evidence="3">6.3.5.2</ecNumber>
    </recommendedName>
    <alternativeName>
        <fullName evidence="10">Glutamine amidotransferase</fullName>
    </alternativeName>
</protein>
<evidence type="ECO:0000256" key="1">
    <source>
        <dbReference type="ARBA" id="ARBA00005153"/>
    </source>
</evidence>
<reference evidence="14" key="1">
    <citation type="submission" date="2025-08" db="UniProtKB">
        <authorList>
            <consortium name="RefSeq"/>
        </authorList>
    </citation>
    <scope>IDENTIFICATION</scope>
    <source>
        <tissue evidence="14">Whole sample</tissue>
    </source>
</reference>
<dbReference type="PRINTS" id="PR00097">
    <property type="entry name" value="ANTSNTHASEII"/>
</dbReference>
<dbReference type="Pfam" id="PF00958">
    <property type="entry name" value="GMP_synt_C"/>
    <property type="match status" value="1"/>
</dbReference>
<keyword evidence="7 11" id="KW-0658">Purine biosynthesis</keyword>
<accession>A0A8B8EGH4</accession>
<evidence type="ECO:0000256" key="6">
    <source>
        <dbReference type="ARBA" id="ARBA00022749"/>
    </source>
</evidence>
<dbReference type="RefSeq" id="XP_022339180.1">
    <property type="nucleotide sequence ID" value="XM_022483472.1"/>
</dbReference>